<sequence>MARNDIRQHCDRLSEGDRRGVLVALDFDADEHH</sequence>
<organism evidence="1 2">
    <name type="scientific">Agrobacterium larrymoorei</name>
    <dbReference type="NCBI Taxonomy" id="160699"/>
    <lineage>
        <taxon>Bacteria</taxon>
        <taxon>Pseudomonadati</taxon>
        <taxon>Pseudomonadota</taxon>
        <taxon>Alphaproteobacteria</taxon>
        <taxon>Hyphomicrobiales</taxon>
        <taxon>Rhizobiaceae</taxon>
        <taxon>Rhizobium/Agrobacterium group</taxon>
        <taxon>Agrobacterium</taxon>
    </lineage>
</organism>
<name>A0ABU0UL84_9HYPH</name>
<protein>
    <submittedName>
        <fullName evidence="1">Uncharacterized protein</fullName>
    </submittedName>
</protein>
<keyword evidence="2" id="KW-1185">Reference proteome</keyword>
<dbReference type="Proteomes" id="UP001224781">
    <property type="component" value="Unassembled WGS sequence"/>
</dbReference>
<proteinExistence type="predicted"/>
<evidence type="ECO:0000313" key="1">
    <source>
        <dbReference type="EMBL" id="MDQ1185573.1"/>
    </source>
</evidence>
<accession>A0ABU0UL84</accession>
<gene>
    <name evidence="1" type="ORF">QE408_002716</name>
</gene>
<evidence type="ECO:0000313" key="2">
    <source>
        <dbReference type="Proteomes" id="UP001224781"/>
    </source>
</evidence>
<comment type="caution">
    <text evidence="1">The sequence shown here is derived from an EMBL/GenBank/DDBJ whole genome shotgun (WGS) entry which is preliminary data.</text>
</comment>
<dbReference type="EMBL" id="JAUTBL010000002">
    <property type="protein sequence ID" value="MDQ1185573.1"/>
    <property type="molecule type" value="Genomic_DNA"/>
</dbReference>
<reference evidence="1 2" key="1">
    <citation type="submission" date="2023-07" db="EMBL/GenBank/DDBJ databases">
        <title>Functional and genomic diversity of the sorghum phyllosphere microbiome.</title>
        <authorList>
            <person name="Shade A."/>
        </authorList>
    </citation>
    <scope>NUCLEOTIDE SEQUENCE [LARGE SCALE GENOMIC DNA]</scope>
    <source>
        <strain evidence="1 2">SORGH_AS_1126</strain>
    </source>
</reference>